<dbReference type="InterPro" id="IPR050266">
    <property type="entry name" value="AB_hydrolase_sf"/>
</dbReference>
<protein>
    <recommendedName>
        <fullName evidence="1">AB hydrolase-1 domain-containing protein</fullName>
    </recommendedName>
</protein>
<dbReference type="InterPro" id="IPR000639">
    <property type="entry name" value="Epox_hydrolase-like"/>
</dbReference>
<dbReference type="EMBL" id="UINC01008644">
    <property type="protein sequence ID" value="SVA38872.1"/>
    <property type="molecule type" value="Genomic_DNA"/>
</dbReference>
<name>A0A381VEZ7_9ZZZZ</name>
<feature type="domain" description="AB hydrolase-1" evidence="1">
    <location>
        <begin position="34"/>
        <end position="293"/>
    </location>
</feature>
<gene>
    <name evidence="2" type="ORF">METZ01_LOCUS91726</name>
</gene>
<dbReference type="PANTHER" id="PTHR43798">
    <property type="entry name" value="MONOACYLGLYCEROL LIPASE"/>
    <property type="match status" value="1"/>
</dbReference>
<proteinExistence type="predicted"/>
<dbReference type="PRINTS" id="PR00111">
    <property type="entry name" value="ABHYDROLASE"/>
</dbReference>
<dbReference type="SUPFAM" id="SSF53474">
    <property type="entry name" value="alpha/beta-Hydrolases"/>
    <property type="match status" value="1"/>
</dbReference>
<evidence type="ECO:0000313" key="2">
    <source>
        <dbReference type="EMBL" id="SVA38872.1"/>
    </source>
</evidence>
<dbReference type="InterPro" id="IPR029058">
    <property type="entry name" value="AB_hydrolase_fold"/>
</dbReference>
<evidence type="ECO:0000259" key="1">
    <source>
        <dbReference type="Pfam" id="PF12697"/>
    </source>
</evidence>
<dbReference type="PRINTS" id="PR00412">
    <property type="entry name" value="EPOXHYDRLASE"/>
</dbReference>
<reference evidence="2" key="1">
    <citation type="submission" date="2018-05" db="EMBL/GenBank/DDBJ databases">
        <authorList>
            <person name="Lanie J.A."/>
            <person name="Ng W.-L."/>
            <person name="Kazmierczak K.M."/>
            <person name="Andrzejewski T.M."/>
            <person name="Davidsen T.M."/>
            <person name="Wayne K.J."/>
            <person name="Tettelin H."/>
            <person name="Glass J.I."/>
            <person name="Rusch D."/>
            <person name="Podicherti R."/>
            <person name="Tsui H.-C.T."/>
            <person name="Winkler M.E."/>
        </authorList>
    </citation>
    <scope>NUCLEOTIDE SEQUENCE</scope>
</reference>
<dbReference type="PANTHER" id="PTHR43798:SF33">
    <property type="entry name" value="HYDROLASE, PUTATIVE (AFU_ORTHOLOGUE AFUA_2G14860)-RELATED"/>
    <property type="match status" value="1"/>
</dbReference>
<dbReference type="AlphaFoldDB" id="A0A381VEZ7"/>
<sequence length="307" mass="34672">MVEENFKRDTLNWGEGRVSFIEWDDGAKKPGLQFAHATGFNALTYRKLLEPLATSFNIRSVDARGHGFTKLEAIPKHMFDWKIYCDDLIKSVENFVTKTGSPILLGGHSMGGASAIQVAAKRPDLVAGLVLIEPVLMPSKFKLFLKFGRQYPFLKILPVIKQGMQLSDSTKKRRRNWKSAEQMFNSYKGRGAFATWPDEMIQDYISGGTEEVNNHLTLSCDPHWEAASFSCWKHDAMGMIKYINSPITLLQGEENSTTRAEGPELLKLRDSKGTFKTIEGASHFLPMEFPQLVQEEIVKIGKRIKII</sequence>
<accession>A0A381VEZ7</accession>
<dbReference type="Pfam" id="PF12697">
    <property type="entry name" value="Abhydrolase_6"/>
    <property type="match status" value="1"/>
</dbReference>
<dbReference type="GO" id="GO:0016020">
    <property type="term" value="C:membrane"/>
    <property type="evidence" value="ECO:0007669"/>
    <property type="project" value="TreeGrafter"/>
</dbReference>
<dbReference type="GO" id="GO:0003824">
    <property type="term" value="F:catalytic activity"/>
    <property type="evidence" value="ECO:0007669"/>
    <property type="project" value="InterPro"/>
</dbReference>
<dbReference type="Gene3D" id="3.40.50.1820">
    <property type="entry name" value="alpha/beta hydrolase"/>
    <property type="match status" value="1"/>
</dbReference>
<dbReference type="InterPro" id="IPR000073">
    <property type="entry name" value="AB_hydrolase_1"/>
</dbReference>
<organism evidence="2">
    <name type="scientific">marine metagenome</name>
    <dbReference type="NCBI Taxonomy" id="408172"/>
    <lineage>
        <taxon>unclassified sequences</taxon>
        <taxon>metagenomes</taxon>
        <taxon>ecological metagenomes</taxon>
    </lineage>
</organism>